<dbReference type="HOGENOM" id="CLU_1349366_0_0_1"/>
<dbReference type="Proteomes" id="UP000053257">
    <property type="component" value="Unassembled WGS sequence"/>
</dbReference>
<dbReference type="AlphaFoldDB" id="A0A0C3S4C4"/>
<sequence length="203" mass="22171">MGQRHQAFLIAKVKPHGSSEANYRCIAAYHHQWCYGSLPLRATRRLLTLVKQPENAEIIREEIRAIDGKQKLSDVPCPFASTIVGAAWNVDLSEGNVMLSGVSLENNLLPTSMGCWDGDNNDGITVIDVTNPEDPSYCFLNDAEPLTGEQYIAGYYDIKTIRSILSGTAAGTDALEARSDDAPENVAHAADLEATMQFEKSVL</sequence>
<dbReference type="OrthoDB" id="3515175at2759"/>
<gene>
    <name evidence="1" type="ORF">PHLGIDRAFT_101003</name>
</gene>
<accession>A0A0C3S4C4</accession>
<keyword evidence="2" id="KW-1185">Reference proteome</keyword>
<reference evidence="1 2" key="1">
    <citation type="journal article" date="2014" name="PLoS Genet.">
        <title>Analysis of the Phlebiopsis gigantea genome, transcriptome and secretome provides insight into its pioneer colonization strategies of wood.</title>
        <authorList>
            <person name="Hori C."/>
            <person name="Ishida T."/>
            <person name="Igarashi K."/>
            <person name="Samejima M."/>
            <person name="Suzuki H."/>
            <person name="Master E."/>
            <person name="Ferreira P."/>
            <person name="Ruiz-Duenas F.J."/>
            <person name="Held B."/>
            <person name="Canessa P."/>
            <person name="Larrondo L.F."/>
            <person name="Schmoll M."/>
            <person name="Druzhinina I.S."/>
            <person name="Kubicek C.P."/>
            <person name="Gaskell J.A."/>
            <person name="Kersten P."/>
            <person name="St John F."/>
            <person name="Glasner J."/>
            <person name="Sabat G."/>
            <person name="Splinter BonDurant S."/>
            <person name="Syed K."/>
            <person name="Yadav J."/>
            <person name="Mgbeahuruike A.C."/>
            <person name="Kovalchuk A."/>
            <person name="Asiegbu F.O."/>
            <person name="Lackner G."/>
            <person name="Hoffmeister D."/>
            <person name="Rencoret J."/>
            <person name="Gutierrez A."/>
            <person name="Sun H."/>
            <person name="Lindquist E."/>
            <person name="Barry K."/>
            <person name="Riley R."/>
            <person name="Grigoriev I.V."/>
            <person name="Henrissat B."/>
            <person name="Kues U."/>
            <person name="Berka R.M."/>
            <person name="Martinez A.T."/>
            <person name="Covert S.F."/>
            <person name="Blanchette R.A."/>
            <person name="Cullen D."/>
        </authorList>
    </citation>
    <scope>NUCLEOTIDE SEQUENCE [LARGE SCALE GENOMIC DNA]</scope>
    <source>
        <strain evidence="1 2">11061_1 CR5-6</strain>
    </source>
</reference>
<dbReference type="EMBL" id="KN840453">
    <property type="protein sequence ID" value="KIP10591.1"/>
    <property type="molecule type" value="Genomic_DNA"/>
</dbReference>
<name>A0A0C3S4C4_PHLG1</name>
<proteinExistence type="predicted"/>
<evidence type="ECO:0000313" key="1">
    <source>
        <dbReference type="EMBL" id="KIP10591.1"/>
    </source>
</evidence>
<evidence type="ECO:0000313" key="2">
    <source>
        <dbReference type="Proteomes" id="UP000053257"/>
    </source>
</evidence>
<organism evidence="1 2">
    <name type="scientific">Phlebiopsis gigantea (strain 11061_1 CR5-6)</name>
    <name type="common">White-rot fungus</name>
    <name type="synonym">Peniophora gigantea</name>
    <dbReference type="NCBI Taxonomy" id="745531"/>
    <lineage>
        <taxon>Eukaryota</taxon>
        <taxon>Fungi</taxon>
        <taxon>Dikarya</taxon>
        <taxon>Basidiomycota</taxon>
        <taxon>Agaricomycotina</taxon>
        <taxon>Agaricomycetes</taxon>
        <taxon>Polyporales</taxon>
        <taxon>Phanerochaetaceae</taxon>
        <taxon>Phlebiopsis</taxon>
    </lineage>
</organism>
<protein>
    <submittedName>
        <fullName evidence="1">Uncharacterized protein</fullName>
    </submittedName>
</protein>
<dbReference type="STRING" id="745531.A0A0C3S4C4"/>